<dbReference type="InterPro" id="IPR006059">
    <property type="entry name" value="SBP"/>
</dbReference>
<protein>
    <submittedName>
        <fullName evidence="8">Extracellular solute-binding protein</fullName>
    </submittedName>
</protein>
<reference evidence="8 9" key="1">
    <citation type="submission" date="2018-08" db="EMBL/GenBank/DDBJ databases">
        <title>Paenibacillus sp. M4BSY-1, whole genome shotgun sequence.</title>
        <authorList>
            <person name="Tuo L."/>
        </authorList>
    </citation>
    <scope>NUCLEOTIDE SEQUENCE [LARGE SCALE GENOMIC DNA]</scope>
    <source>
        <strain evidence="8 9">M4BSY-1</strain>
    </source>
</reference>
<sequence>MSKKLMPFVAILLTLSLVLTACGQSSNTGKNGSKNEGSNPSSAPGDNNTFTEKSPEEYSGEFTLWAWGDFEANVVPAFNKVYPNIKVNVEVIPNSDYGRKLQTTIASRGDMPDVSLMEVSARGALMSLDAWEDLSAAPYNAKLDDLLEYALPLITNEKGEVVTIQEDATMAGIAYKRDLAREYFGTDDPKELEAIFSNWDVFVEKGKEVYEKSGGKVTLMSGLYEEGFRLLSGSYTEPWVVDGKLNIESTFKPVYELMEKMTKNNMFGKLDTWSASWNASFANNNVIFYATPTWFVPHGIKPNDPDSEGRYGLMRAPVSYQWGGTGMSIPKDAKNKELAWQFVKWVTMSMDGAKAFAEVNNTMTLYKPAMEANIYSAADPYFAGQDIMSKFIEIGKETKARPITLYDSIITDSNALTMKMIENGRTAEQAYNELVKMILESAPELK</sequence>
<proteinExistence type="predicted"/>
<evidence type="ECO:0000313" key="8">
    <source>
        <dbReference type="EMBL" id="REK71208.1"/>
    </source>
</evidence>
<dbReference type="Pfam" id="PF01547">
    <property type="entry name" value="SBP_bac_1"/>
    <property type="match status" value="1"/>
</dbReference>
<feature type="compositionally biased region" description="Polar residues" evidence="6">
    <location>
        <begin position="26"/>
        <end position="52"/>
    </location>
</feature>
<evidence type="ECO:0000256" key="2">
    <source>
        <dbReference type="ARBA" id="ARBA00022729"/>
    </source>
</evidence>
<dbReference type="AlphaFoldDB" id="A0A371P6Q9"/>
<evidence type="ECO:0000256" key="5">
    <source>
        <dbReference type="ARBA" id="ARBA00023288"/>
    </source>
</evidence>
<keyword evidence="2 7" id="KW-0732">Signal</keyword>
<dbReference type="OrthoDB" id="55273at2"/>
<feature type="region of interest" description="Disordered" evidence="6">
    <location>
        <begin position="26"/>
        <end position="54"/>
    </location>
</feature>
<feature type="signal peptide" evidence="7">
    <location>
        <begin position="1"/>
        <end position="21"/>
    </location>
</feature>
<dbReference type="EMBL" id="QUBQ01000006">
    <property type="protein sequence ID" value="REK71208.1"/>
    <property type="molecule type" value="Genomic_DNA"/>
</dbReference>
<keyword evidence="1" id="KW-1003">Cell membrane</keyword>
<comment type="caution">
    <text evidence="8">The sequence shown here is derived from an EMBL/GenBank/DDBJ whole genome shotgun (WGS) entry which is preliminary data.</text>
</comment>
<evidence type="ECO:0000256" key="6">
    <source>
        <dbReference type="SAM" id="MobiDB-lite"/>
    </source>
</evidence>
<feature type="chain" id="PRO_5039200956" evidence="7">
    <location>
        <begin position="22"/>
        <end position="446"/>
    </location>
</feature>
<keyword evidence="4" id="KW-0564">Palmitate</keyword>
<dbReference type="PANTHER" id="PTHR43649">
    <property type="entry name" value="ARABINOSE-BINDING PROTEIN-RELATED"/>
    <property type="match status" value="1"/>
</dbReference>
<gene>
    <name evidence="8" type="ORF">DX130_22450</name>
</gene>
<keyword evidence="9" id="KW-1185">Reference proteome</keyword>
<evidence type="ECO:0000256" key="3">
    <source>
        <dbReference type="ARBA" id="ARBA00023136"/>
    </source>
</evidence>
<dbReference type="Proteomes" id="UP000261905">
    <property type="component" value="Unassembled WGS sequence"/>
</dbReference>
<dbReference type="Gene3D" id="3.40.190.10">
    <property type="entry name" value="Periplasmic binding protein-like II"/>
    <property type="match status" value="1"/>
</dbReference>
<evidence type="ECO:0000313" key="9">
    <source>
        <dbReference type="Proteomes" id="UP000261905"/>
    </source>
</evidence>
<keyword evidence="3" id="KW-0472">Membrane</keyword>
<dbReference type="PROSITE" id="PS51257">
    <property type="entry name" value="PROKAR_LIPOPROTEIN"/>
    <property type="match status" value="1"/>
</dbReference>
<keyword evidence="5" id="KW-0449">Lipoprotein</keyword>
<accession>A0A371P6Q9</accession>
<dbReference type="SUPFAM" id="SSF53850">
    <property type="entry name" value="Periplasmic binding protein-like II"/>
    <property type="match status" value="1"/>
</dbReference>
<evidence type="ECO:0000256" key="7">
    <source>
        <dbReference type="SAM" id="SignalP"/>
    </source>
</evidence>
<evidence type="ECO:0000256" key="4">
    <source>
        <dbReference type="ARBA" id="ARBA00023139"/>
    </source>
</evidence>
<organism evidence="8 9">
    <name type="scientific">Paenibacillus paeoniae</name>
    <dbReference type="NCBI Taxonomy" id="2292705"/>
    <lineage>
        <taxon>Bacteria</taxon>
        <taxon>Bacillati</taxon>
        <taxon>Bacillota</taxon>
        <taxon>Bacilli</taxon>
        <taxon>Bacillales</taxon>
        <taxon>Paenibacillaceae</taxon>
        <taxon>Paenibacillus</taxon>
    </lineage>
</organism>
<dbReference type="InterPro" id="IPR050490">
    <property type="entry name" value="Bact_solute-bd_prot1"/>
</dbReference>
<dbReference type="RefSeq" id="WP_116049201.1">
    <property type="nucleotide sequence ID" value="NZ_QUBQ01000006.1"/>
</dbReference>
<dbReference type="PANTHER" id="PTHR43649:SF33">
    <property type="entry name" value="POLYGALACTURONAN_RHAMNOGALACTURONAN-BINDING PROTEIN YTCQ"/>
    <property type="match status" value="1"/>
</dbReference>
<evidence type="ECO:0000256" key="1">
    <source>
        <dbReference type="ARBA" id="ARBA00022475"/>
    </source>
</evidence>
<name>A0A371P6Q9_9BACL</name>